<organism evidence="5 6">
    <name type="scientific">Pseudoalteromonas denitrificans DSM 6059</name>
    <dbReference type="NCBI Taxonomy" id="1123010"/>
    <lineage>
        <taxon>Bacteria</taxon>
        <taxon>Pseudomonadati</taxon>
        <taxon>Pseudomonadota</taxon>
        <taxon>Gammaproteobacteria</taxon>
        <taxon>Alteromonadales</taxon>
        <taxon>Pseudoalteromonadaceae</taxon>
        <taxon>Pseudoalteromonas</taxon>
    </lineage>
</organism>
<dbReference type="GO" id="GO:0005829">
    <property type="term" value="C:cytosol"/>
    <property type="evidence" value="ECO:0007669"/>
    <property type="project" value="TreeGrafter"/>
</dbReference>
<dbReference type="PANTHER" id="PTHR45527:SF1">
    <property type="entry name" value="FATTY ACID SYNTHASE"/>
    <property type="match status" value="1"/>
</dbReference>
<dbReference type="RefSeq" id="WP_091987978.1">
    <property type="nucleotide sequence ID" value="NZ_FOLO01000037.1"/>
</dbReference>
<dbReference type="Gene3D" id="3.30.559.30">
    <property type="entry name" value="Nonribosomal peptide synthetase, condensation domain"/>
    <property type="match status" value="2"/>
</dbReference>
<dbReference type="NCBIfam" id="TIGR01733">
    <property type="entry name" value="AA-adenyl-dom"/>
    <property type="match status" value="2"/>
</dbReference>
<dbReference type="FunFam" id="3.40.50.980:FF:000001">
    <property type="entry name" value="Non-ribosomal peptide synthetase"/>
    <property type="match status" value="2"/>
</dbReference>
<dbReference type="NCBIfam" id="NF003417">
    <property type="entry name" value="PRK04813.1"/>
    <property type="match status" value="2"/>
</dbReference>
<dbReference type="GO" id="GO:0047527">
    <property type="term" value="F:2,3-dihydroxybenzoate-serine ligase activity"/>
    <property type="evidence" value="ECO:0007669"/>
    <property type="project" value="TreeGrafter"/>
</dbReference>
<dbReference type="SUPFAM" id="SSF56801">
    <property type="entry name" value="Acetyl-CoA synthetase-like"/>
    <property type="match status" value="2"/>
</dbReference>
<dbReference type="SUPFAM" id="SSF47336">
    <property type="entry name" value="ACP-like"/>
    <property type="match status" value="1"/>
</dbReference>
<evidence type="ECO:0000259" key="4">
    <source>
        <dbReference type="PROSITE" id="PS50075"/>
    </source>
</evidence>
<reference evidence="5 6" key="1">
    <citation type="submission" date="2016-10" db="EMBL/GenBank/DDBJ databases">
        <authorList>
            <person name="de Groot N.N."/>
        </authorList>
    </citation>
    <scope>NUCLEOTIDE SEQUENCE [LARGE SCALE GENOMIC DNA]</scope>
    <source>
        <strain evidence="5 6">DSM 6059</strain>
    </source>
</reference>
<comment type="cofactor">
    <cofactor evidence="1">
        <name>pantetheine 4'-phosphate</name>
        <dbReference type="ChEBI" id="CHEBI:47942"/>
    </cofactor>
</comment>
<dbReference type="EMBL" id="FOLO01000037">
    <property type="protein sequence ID" value="SFD15580.1"/>
    <property type="molecule type" value="Genomic_DNA"/>
</dbReference>
<dbReference type="InterPro" id="IPR023213">
    <property type="entry name" value="CAT-like_dom_sf"/>
</dbReference>
<evidence type="ECO:0000256" key="3">
    <source>
        <dbReference type="ARBA" id="ARBA00022553"/>
    </source>
</evidence>
<dbReference type="Proteomes" id="UP000198862">
    <property type="component" value="Unassembled WGS sequence"/>
</dbReference>
<dbReference type="InterPro" id="IPR020845">
    <property type="entry name" value="AMP-binding_CS"/>
</dbReference>
<evidence type="ECO:0000256" key="2">
    <source>
        <dbReference type="ARBA" id="ARBA00022450"/>
    </source>
</evidence>
<dbReference type="GO" id="GO:0009366">
    <property type="term" value="C:enterobactin synthetase complex"/>
    <property type="evidence" value="ECO:0007669"/>
    <property type="project" value="TreeGrafter"/>
</dbReference>
<dbReference type="InterPro" id="IPR006162">
    <property type="entry name" value="Ppantetheine_attach_site"/>
</dbReference>
<dbReference type="FunFam" id="3.30.300.30:FF:000015">
    <property type="entry name" value="Nonribosomal peptide synthase SidD"/>
    <property type="match status" value="2"/>
</dbReference>
<dbReference type="PROSITE" id="PS00012">
    <property type="entry name" value="PHOSPHOPANTETHEINE"/>
    <property type="match status" value="1"/>
</dbReference>
<keyword evidence="6" id="KW-1185">Reference proteome</keyword>
<keyword evidence="2" id="KW-0596">Phosphopantetheine</keyword>
<dbReference type="PROSITE" id="PS50075">
    <property type="entry name" value="CARRIER"/>
    <property type="match status" value="2"/>
</dbReference>
<dbReference type="PROSITE" id="PS00455">
    <property type="entry name" value="AMP_BINDING"/>
    <property type="match status" value="2"/>
</dbReference>
<dbReference type="InterPro" id="IPR000873">
    <property type="entry name" value="AMP-dep_synth/lig_dom"/>
</dbReference>
<dbReference type="PANTHER" id="PTHR45527">
    <property type="entry name" value="NONRIBOSOMAL PEPTIDE SYNTHETASE"/>
    <property type="match status" value="1"/>
</dbReference>
<dbReference type="InterPro" id="IPR010071">
    <property type="entry name" value="AA_adenyl_dom"/>
</dbReference>
<dbReference type="GO" id="GO:0031177">
    <property type="term" value="F:phosphopantetheine binding"/>
    <property type="evidence" value="ECO:0007669"/>
    <property type="project" value="TreeGrafter"/>
</dbReference>
<name>A0A1I1QBT0_9GAMM</name>
<evidence type="ECO:0000256" key="1">
    <source>
        <dbReference type="ARBA" id="ARBA00001957"/>
    </source>
</evidence>
<dbReference type="InterPro" id="IPR009081">
    <property type="entry name" value="PP-bd_ACP"/>
</dbReference>
<evidence type="ECO:0000313" key="6">
    <source>
        <dbReference type="Proteomes" id="UP000198862"/>
    </source>
</evidence>
<dbReference type="STRING" id="1123010.SAMN02745724_03690"/>
<dbReference type="Pfam" id="PF00668">
    <property type="entry name" value="Condensation"/>
    <property type="match status" value="2"/>
</dbReference>
<evidence type="ECO:0000313" key="5">
    <source>
        <dbReference type="EMBL" id="SFD15580.1"/>
    </source>
</evidence>
<dbReference type="InterPro" id="IPR036736">
    <property type="entry name" value="ACP-like_sf"/>
</dbReference>
<dbReference type="CDD" id="cd12117">
    <property type="entry name" value="A_NRPS_Srf_like"/>
    <property type="match status" value="1"/>
</dbReference>
<proteinExistence type="predicted"/>
<dbReference type="Pfam" id="PF00550">
    <property type="entry name" value="PP-binding"/>
    <property type="match status" value="1"/>
</dbReference>
<dbReference type="InterPro" id="IPR045851">
    <property type="entry name" value="AMP-bd_C_sf"/>
</dbReference>
<dbReference type="Gene3D" id="3.30.559.10">
    <property type="entry name" value="Chloramphenicol acetyltransferase-like domain"/>
    <property type="match status" value="2"/>
</dbReference>
<gene>
    <name evidence="5" type="ORF">SAMN02745724_03690</name>
</gene>
<dbReference type="OrthoDB" id="9757559at2"/>
<dbReference type="CDD" id="cd19531">
    <property type="entry name" value="LCL_NRPS-like"/>
    <property type="match status" value="2"/>
</dbReference>
<dbReference type="InterPro" id="IPR001242">
    <property type="entry name" value="Condensation_dom"/>
</dbReference>
<protein>
    <submittedName>
        <fullName evidence="5">Amino acid adenylation domain-containing protein</fullName>
    </submittedName>
</protein>
<feature type="domain" description="Carrier" evidence="4">
    <location>
        <begin position="2162"/>
        <end position="2196"/>
    </location>
</feature>
<dbReference type="SUPFAM" id="SSF52777">
    <property type="entry name" value="CoA-dependent acyltransferases"/>
    <property type="match status" value="4"/>
</dbReference>
<dbReference type="GO" id="GO:0043041">
    <property type="term" value="P:amino acid activation for nonribosomal peptide biosynthetic process"/>
    <property type="evidence" value="ECO:0007669"/>
    <property type="project" value="TreeGrafter"/>
</dbReference>
<feature type="domain" description="Carrier" evidence="4">
    <location>
        <begin position="1070"/>
        <end position="1147"/>
    </location>
</feature>
<dbReference type="Pfam" id="PF00501">
    <property type="entry name" value="AMP-binding"/>
    <property type="match status" value="2"/>
</dbReference>
<dbReference type="Gene3D" id="3.40.50.980">
    <property type="match status" value="4"/>
</dbReference>
<dbReference type="Gene3D" id="3.30.300.30">
    <property type="match status" value="2"/>
</dbReference>
<keyword evidence="3" id="KW-0597">Phosphoprotein</keyword>
<accession>A0A1I1QBT0</accession>
<feature type="non-terminal residue" evidence="5">
    <location>
        <position position="2196"/>
    </location>
</feature>
<sequence length="2196" mass="245838">MKNYILSLLKKGVTLSLADNKLQVKGNLKSLEAADKTFLKQNKIAVIEFIKDRKNVENLSNNQITSVSHLNNKSELSFAQQRLWFIDKLQSGSPEYNIPVAFKVEGKLDTQLVESVISEIIQRHEILRTVYIKGDNAGLQHIKSNFNFSLSHHDLTGLTDEARKVTLKSLIDSDVQTPFNLQSDLMIRVSYILLTNENEKLEQIQQGVLLFNMHHIASDGWSMEVLSKEFFTLYQAFATGIENPLPVLEIQYADYAQWQNKLFKGEAQKAQIRYWEKQLAELPLLHSIPLDNPRSETKNDEGGMISTQLPKEIAVNLLTLAKQYHLTPFMLLHSALALVLSRHSNSCDIVIGTPVANRMQAELKPLIGFFVNTLVLRLDTQHLYLDDYLAHVRQVHLDAQSNQEVPFEKLVERLNIPRTSAHNPLFQIMLTTNTDYGLNNLQESESFNLPGISLSPLQSESVTAAFDLNIDMKISDEGLITRWIYDVNLFKEQHIKQLNDHLCRLLEGLSKMQKSSRPFLDDLSMLSEKEVDYLVHKLNDRTIDYPKDKCIHELFEQQAKDKPNDIAVVFEDKQLTYKELNEKSNQLAHYLRENHHITPDTLVGLCVERSLEMVIGILGILKSGGAYVPLDPSYPQERINYMLKDASLNVVISQTQVQDVLVDFNGFILALDGLDAVKADNVTYSYTQFSAENLALSQIETTVSSLAYVIYTSGSTGQPKGVMVEHRNTVSMLYWALDTYSKEELNVVLASTSLNFDLSIYELFLPLSAGTKLRIVKNILDVATGNFVSDITLLNTVPSAMDALLKMKAVPSNVKVINLAGEALRGALVNGILASYPDVVVCNLYGPSEDTTYSTYARYEDIVETPPHIGKVISNSQGLILDDNQKLVPLGSSGELYLGGDGLTRGYLNRSELTEERFIENPFYDEVIPNSSKYLYCTGDLVRYLPEGDLEFIGRADNQVKIRGFRIELGELEAQLSQLELVDSALVITKELAGSQQLVGYIKPVTSFGEKELTSYVAQTKVSLEQQLPEYMIPNILMVVSEWPLTPNGKIDRNALPAPDGSALQSEYIAPSTEIELILADIWAQLLNINVGSIGITANFFHLGGHSLLTIRLISEISKRFEVEVSIMNIFENAQLKALANIIKQSSDHLARPPIIAQVRNSDKAQVSFAQQRLWFIDSLQGGSSEYNMPIAFNVSGELNITLVTKVFNTIIERHEVLRTLYKEKSGETLQYIRNMSDVDFDITVEDLTHLTGETLISAVKNIVESNITAVFDLSTDLMLRVSYVKKTADAGVLIFNIHHIASDGWSMEILTKEFIALYHAYSEGLQSPLPELDIQYVDYAHWQREFLEGEVLESQLSFWEKQLDELPAIHSLPLCKIRPQVKKNTGAIITGQLPAIISKQLDVLTKEHEITPFMLLHGALSLLLSRHSNRSDIVIGTPMANRLKPELESLIGFFVNTLVLRVDTKKETLSDYFTHIRQVHLDAQSNQDVPFEQLVERLKTPRSTAHTPLFQIMMTTTTDYGVNDNHNIASLQLPGVGIQPYQSDFIQAKFDLNIDLSISEQGVGLNWTYDTHLFSEQYISQLNTHLCCLLEGLSQMKGQSVLHRLPMLSQGEENYLLNTLNETQEDHPKNKCIHELFEQQAKNTPNATAVVFKDKKLTYKELNEKANQLAHYLVAHHQVKADTLIGLCITRSIEMMIGMLGILKAGGAYVPMDPDYPKARLDYMLEDAGLNVVLTLSHVQKEVSFGNAHALCLDGLGQKAPHIQSVFDDFAIDNLETRELGLNSSHLAYVIYTSGSTGNPKGVLTPHIAVSRLVINPNFMPLDQDTVFLQSANIAFDAATLEIWGGLLNGGKCILYPERYLDINRLNEIIVSEQVNALWLTAGLFSEWSRVSDKATTLKWVLAGGDVLNPDAVMRVQKMLPQVTLINGYGPTENTTFTCCYQIPKVLEGDSPIAIGRPLSGDQVVIMSDEGNLLPMGATGELCVGGDGLARGYLNSPELTAERFIDNPYYDESKPNSSRRLYKTGDLVRYLKDSNIEFIGRIDAQIKIRGFRVELGEIEYQINQDERVDSALVVAKETSSGGKQLIGYVKLSLMHETADVEKAVLAQLAEIKGSLLTRMPDYMVPSAFVKIEEWPLTANGKVDRKSLPQADDSLLQGEYVGPQTDTEKALVNIWSGLLNLEADKISTTANFFELG</sequence>
<dbReference type="Gene3D" id="1.10.1200.10">
    <property type="entry name" value="ACP-like"/>
    <property type="match status" value="2"/>
</dbReference>
<dbReference type="GO" id="GO:0009239">
    <property type="term" value="P:enterobactin biosynthetic process"/>
    <property type="evidence" value="ECO:0007669"/>
    <property type="project" value="TreeGrafter"/>
</dbReference>
<dbReference type="Gene3D" id="2.30.38.10">
    <property type="entry name" value="Luciferase, Domain 3"/>
    <property type="match status" value="2"/>
</dbReference>
<dbReference type="FunFam" id="1.10.1200.10:FF:000005">
    <property type="entry name" value="Nonribosomal peptide synthetase 1"/>
    <property type="match status" value="1"/>
</dbReference>